<evidence type="ECO:0000313" key="3">
    <source>
        <dbReference type="Proteomes" id="UP000295083"/>
    </source>
</evidence>
<keyword evidence="1" id="KW-1133">Transmembrane helix</keyword>
<keyword evidence="3" id="KW-1185">Reference proteome</keyword>
<dbReference type="EMBL" id="QAPG01000019">
    <property type="protein sequence ID" value="TDZ38069.1"/>
    <property type="molecule type" value="Genomic_DNA"/>
</dbReference>
<dbReference type="PANTHER" id="PTHR35896">
    <property type="entry name" value="IG-LIKE DOMAIN-CONTAINING PROTEIN"/>
    <property type="match status" value="1"/>
</dbReference>
<comment type="caution">
    <text evidence="2">The sequence shown here is derived from an EMBL/GenBank/DDBJ whole genome shotgun (WGS) entry which is preliminary data.</text>
</comment>
<feature type="transmembrane region" description="Helical" evidence="1">
    <location>
        <begin position="43"/>
        <end position="63"/>
    </location>
</feature>
<organism evidence="2 3">
    <name type="scientific">Colletotrichum spinosum</name>
    <dbReference type="NCBI Taxonomy" id="1347390"/>
    <lineage>
        <taxon>Eukaryota</taxon>
        <taxon>Fungi</taxon>
        <taxon>Dikarya</taxon>
        <taxon>Ascomycota</taxon>
        <taxon>Pezizomycotina</taxon>
        <taxon>Sordariomycetes</taxon>
        <taxon>Hypocreomycetidae</taxon>
        <taxon>Glomerellales</taxon>
        <taxon>Glomerellaceae</taxon>
        <taxon>Colletotrichum</taxon>
        <taxon>Colletotrichum orbiculare species complex</taxon>
    </lineage>
</organism>
<dbReference type="PANTHER" id="PTHR35896:SF3">
    <property type="entry name" value="MAJOR FACILITATOR SUPERFAMILY TRANSPORTER"/>
    <property type="match status" value="1"/>
</dbReference>
<name>A0A4V3HT33_9PEZI</name>
<evidence type="ECO:0000256" key="1">
    <source>
        <dbReference type="SAM" id="Phobius"/>
    </source>
</evidence>
<sequence>MAAAILKHSQNSYNQSSASASHLGAQRQADRKQHHFPIWLGQLATRLTLYLFALYGAVSLILLPRNLVSRDSEASTPTYDYIGDTASRTETINCFSCGFTSSEAISRGCVWEEMDMQWLHPLCVDTELQAEYSNKGQGPDGVWMFETEGPNTNGSGPFLLVNSTELSLLVEPGRKAWSTVEHHLLHCNYRWRKQFRTKHTGVHWPMPRGKEAHVAHCGQMSLMRDVPLQQYRTRVLYPGPKTKD</sequence>
<dbReference type="AlphaFoldDB" id="A0A4V3HT33"/>
<dbReference type="InterPro" id="IPR053008">
    <property type="entry name" value="Phomopsin_biosynth_assoc"/>
</dbReference>
<proteinExistence type="predicted"/>
<reference evidence="2 3" key="1">
    <citation type="submission" date="2018-11" db="EMBL/GenBank/DDBJ databases">
        <title>Genome sequence and assembly of Colletotrichum spinosum.</title>
        <authorList>
            <person name="Gan P."/>
            <person name="Shirasu K."/>
        </authorList>
    </citation>
    <scope>NUCLEOTIDE SEQUENCE [LARGE SCALE GENOMIC DNA]</scope>
    <source>
        <strain evidence="2 3">CBS 515.97</strain>
    </source>
</reference>
<keyword evidence="1" id="KW-0812">Transmembrane</keyword>
<gene>
    <name evidence="2" type="ORF">C8035_v007697</name>
</gene>
<accession>A0A4V3HT33</accession>
<protein>
    <submittedName>
        <fullName evidence="2">Uncharacterized protein</fullName>
    </submittedName>
</protein>
<keyword evidence="1" id="KW-0472">Membrane</keyword>
<dbReference type="Proteomes" id="UP000295083">
    <property type="component" value="Unassembled WGS sequence"/>
</dbReference>
<evidence type="ECO:0000313" key="2">
    <source>
        <dbReference type="EMBL" id="TDZ38069.1"/>
    </source>
</evidence>